<dbReference type="AlphaFoldDB" id="A0A437M9J1"/>
<dbReference type="Pfam" id="PF13577">
    <property type="entry name" value="SnoaL_4"/>
    <property type="match status" value="1"/>
</dbReference>
<dbReference type="RefSeq" id="WP_127743451.1">
    <property type="nucleotide sequence ID" value="NZ_SACN01000001.1"/>
</dbReference>
<reference evidence="2 3" key="1">
    <citation type="submission" date="2019-01" db="EMBL/GenBank/DDBJ databases">
        <authorList>
            <person name="Chen W.-M."/>
        </authorList>
    </citation>
    <scope>NUCLEOTIDE SEQUENCE [LARGE SCALE GENOMIC DNA]</scope>
    <source>
        <strain evidence="2 3">CCP-7</strain>
    </source>
</reference>
<comment type="caution">
    <text evidence="2">The sequence shown here is derived from an EMBL/GenBank/DDBJ whole genome shotgun (WGS) entry which is preliminary data.</text>
</comment>
<organism evidence="2 3">
    <name type="scientific">Sphingomonas crocodyli</name>
    <dbReference type="NCBI Taxonomy" id="1979270"/>
    <lineage>
        <taxon>Bacteria</taxon>
        <taxon>Pseudomonadati</taxon>
        <taxon>Pseudomonadota</taxon>
        <taxon>Alphaproteobacteria</taxon>
        <taxon>Sphingomonadales</taxon>
        <taxon>Sphingomonadaceae</taxon>
        <taxon>Sphingomonas</taxon>
    </lineage>
</organism>
<dbReference type="SUPFAM" id="SSF54427">
    <property type="entry name" value="NTF2-like"/>
    <property type="match status" value="1"/>
</dbReference>
<dbReference type="CDD" id="cd00531">
    <property type="entry name" value="NTF2_like"/>
    <property type="match status" value="1"/>
</dbReference>
<accession>A0A437M9J1</accession>
<evidence type="ECO:0000313" key="3">
    <source>
        <dbReference type="Proteomes" id="UP000282971"/>
    </source>
</evidence>
<evidence type="ECO:0000313" key="2">
    <source>
        <dbReference type="EMBL" id="RVT94195.1"/>
    </source>
</evidence>
<keyword evidence="3" id="KW-1185">Reference proteome</keyword>
<proteinExistence type="predicted"/>
<evidence type="ECO:0000259" key="1">
    <source>
        <dbReference type="Pfam" id="PF13577"/>
    </source>
</evidence>
<dbReference type="Proteomes" id="UP000282971">
    <property type="component" value="Unassembled WGS sequence"/>
</dbReference>
<feature type="domain" description="SnoaL-like" evidence="1">
    <location>
        <begin position="10"/>
        <end position="131"/>
    </location>
</feature>
<protein>
    <submittedName>
        <fullName evidence="2">Nuclear transport factor 2 family protein</fullName>
    </submittedName>
</protein>
<dbReference type="EMBL" id="SACN01000001">
    <property type="protein sequence ID" value="RVT94195.1"/>
    <property type="molecule type" value="Genomic_DNA"/>
</dbReference>
<dbReference type="InterPro" id="IPR037401">
    <property type="entry name" value="SnoaL-like"/>
</dbReference>
<dbReference type="InterPro" id="IPR032710">
    <property type="entry name" value="NTF2-like_dom_sf"/>
</dbReference>
<name>A0A437M9J1_9SPHN</name>
<sequence length="161" mass="17452">MMPDPMLDAELGALVIGYGCALDARDWAGFRALFLDEITLDYGAIGSIVGPISADAWADRCRALGGFDATLHRVTNIRCRLMGDDVAMADSYVDALHFVADGGGMLLGHLVGRYHHRFGRDGAGRWRIARCDLAVSGYPNGQDSFVRAFALARARFAGEDR</sequence>
<dbReference type="OrthoDB" id="2860904at2"/>
<gene>
    <name evidence="2" type="ORF">EOD43_10175</name>
</gene>
<dbReference type="Gene3D" id="3.10.450.50">
    <property type="match status" value="1"/>
</dbReference>